<dbReference type="PANTHER" id="PTHR43691:SF11">
    <property type="entry name" value="FI09636P-RELATED"/>
    <property type="match status" value="1"/>
</dbReference>
<dbReference type="SUPFAM" id="SSF53167">
    <property type="entry name" value="Purine and uridine phosphorylases"/>
    <property type="match status" value="1"/>
</dbReference>
<name>A0ABT6CCZ5_9MICO</name>
<proteinExistence type="predicted"/>
<evidence type="ECO:0000313" key="6">
    <source>
        <dbReference type="Proteomes" id="UP001528912"/>
    </source>
</evidence>
<protein>
    <recommendedName>
        <fullName evidence="2">Uridine phosphorylase</fullName>
        <ecNumber evidence="1">2.4.2.3</ecNumber>
    </recommendedName>
</protein>
<dbReference type="PANTHER" id="PTHR43691">
    <property type="entry name" value="URIDINE PHOSPHORYLASE"/>
    <property type="match status" value="1"/>
</dbReference>
<dbReference type="Gene3D" id="3.40.50.1580">
    <property type="entry name" value="Nucleoside phosphorylase domain"/>
    <property type="match status" value="1"/>
</dbReference>
<gene>
    <name evidence="5" type="ORF">P4R38_18600</name>
</gene>
<dbReference type="RefSeq" id="WP_277193459.1">
    <property type="nucleotide sequence ID" value="NZ_JAROAV010000052.1"/>
</dbReference>
<dbReference type="Pfam" id="PF01048">
    <property type="entry name" value="PNP_UDP_1"/>
    <property type="match status" value="1"/>
</dbReference>
<evidence type="ECO:0000256" key="1">
    <source>
        <dbReference type="ARBA" id="ARBA00011888"/>
    </source>
</evidence>
<evidence type="ECO:0000259" key="4">
    <source>
        <dbReference type="Pfam" id="PF01048"/>
    </source>
</evidence>
<dbReference type="Proteomes" id="UP001528912">
    <property type="component" value="Unassembled WGS sequence"/>
</dbReference>
<reference evidence="5 6" key="1">
    <citation type="submission" date="2023-03" db="EMBL/GenBank/DDBJ databases">
        <title>YIM 133296 draft genome.</title>
        <authorList>
            <person name="Xiong L."/>
        </authorList>
    </citation>
    <scope>NUCLEOTIDE SEQUENCE [LARGE SCALE GENOMIC DNA]</scope>
    <source>
        <strain evidence="5 6">YIM 133296</strain>
    </source>
</reference>
<comment type="caution">
    <text evidence="5">The sequence shown here is derived from an EMBL/GenBank/DDBJ whole genome shotgun (WGS) entry which is preliminary data.</text>
</comment>
<organism evidence="5 6">
    <name type="scientific">Luteipulveratus flavus</name>
    <dbReference type="NCBI Taxonomy" id="3031728"/>
    <lineage>
        <taxon>Bacteria</taxon>
        <taxon>Bacillati</taxon>
        <taxon>Actinomycetota</taxon>
        <taxon>Actinomycetes</taxon>
        <taxon>Micrococcales</taxon>
        <taxon>Dermacoccaceae</taxon>
        <taxon>Luteipulveratus</taxon>
    </lineage>
</organism>
<evidence type="ECO:0000313" key="5">
    <source>
        <dbReference type="EMBL" id="MDF8266267.1"/>
    </source>
</evidence>
<accession>A0ABT6CCZ5</accession>
<evidence type="ECO:0000256" key="2">
    <source>
        <dbReference type="ARBA" id="ARBA00021980"/>
    </source>
</evidence>
<sequence>MAADERQIIPLLEYDASPQAFIEPVDVRQPVDVPRACVLSWFHDGIERLVGRLDGRQVVENRWEDGPHPLFEVDMEGRRVGLVPMPVSGAAAGSLVEELIALGCRSFAACGGAGSLRPDVTLGHLVVVTSALRDEGLSHHYLPPGRVVDADPAAVATLEATLTEHGVPYVAGRTWTTDAFFRETPAKIAARRDEDCVTVDMEAASIAAVARFRDVRLAQLLYGGDDLSGAAWDHRSWRTQHEVRDNMLALAMNAALRMEA</sequence>
<dbReference type="EC" id="2.4.2.3" evidence="1"/>
<comment type="catalytic activity">
    <reaction evidence="3">
        <text>uridine + phosphate = alpha-D-ribose 1-phosphate + uracil</text>
        <dbReference type="Rhea" id="RHEA:24388"/>
        <dbReference type="ChEBI" id="CHEBI:16704"/>
        <dbReference type="ChEBI" id="CHEBI:17568"/>
        <dbReference type="ChEBI" id="CHEBI:43474"/>
        <dbReference type="ChEBI" id="CHEBI:57720"/>
        <dbReference type="EC" id="2.4.2.3"/>
    </reaction>
</comment>
<dbReference type="EMBL" id="JAROAV010000052">
    <property type="protein sequence ID" value="MDF8266267.1"/>
    <property type="molecule type" value="Genomic_DNA"/>
</dbReference>
<dbReference type="InterPro" id="IPR035994">
    <property type="entry name" value="Nucleoside_phosphorylase_sf"/>
</dbReference>
<dbReference type="InterPro" id="IPR000845">
    <property type="entry name" value="Nucleoside_phosphorylase_d"/>
</dbReference>
<feature type="domain" description="Nucleoside phosphorylase" evidence="4">
    <location>
        <begin position="77"/>
        <end position="234"/>
    </location>
</feature>
<dbReference type="CDD" id="cd09007">
    <property type="entry name" value="NP-I_spr0068"/>
    <property type="match status" value="1"/>
</dbReference>
<evidence type="ECO:0000256" key="3">
    <source>
        <dbReference type="ARBA" id="ARBA00048447"/>
    </source>
</evidence>
<keyword evidence="6" id="KW-1185">Reference proteome</keyword>